<reference evidence="2 3" key="1">
    <citation type="submission" date="2015-12" db="EMBL/GenBank/DDBJ databases">
        <title>Draft genome sequence of the thermoanaerobe Thermotalea metallivorans, an isolate from the runoff channel of the Great Artesian Basin, Australia.</title>
        <authorList>
            <person name="Patel B.K."/>
        </authorList>
    </citation>
    <scope>NUCLEOTIDE SEQUENCE [LARGE SCALE GENOMIC DNA]</scope>
    <source>
        <strain evidence="2 3">B2-1</strain>
    </source>
</reference>
<dbReference type="Proteomes" id="UP000070456">
    <property type="component" value="Unassembled WGS sequence"/>
</dbReference>
<evidence type="ECO:0000313" key="2">
    <source>
        <dbReference type="EMBL" id="KXG77353.1"/>
    </source>
</evidence>
<evidence type="ECO:0000256" key="1">
    <source>
        <dbReference type="SAM" id="SignalP"/>
    </source>
</evidence>
<feature type="chain" id="PRO_5007491609" evidence="1">
    <location>
        <begin position="23"/>
        <end position="550"/>
    </location>
</feature>
<dbReference type="AlphaFoldDB" id="A0A140L9X8"/>
<dbReference type="OrthoDB" id="1803536at2"/>
<accession>A0A140L9X8</accession>
<dbReference type="SUPFAM" id="SSF101898">
    <property type="entry name" value="NHL repeat"/>
    <property type="match status" value="1"/>
</dbReference>
<name>A0A140L9X8_9FIRM</name>
<keyword evidence="3" id="KW-1185">Reference proteome</keyword>
<dbReference type="EMBL" id="LOEE01000016">
    <property type="protein sequence ID" value="KXG77353.1"/>
    <property type="molecule type" value="Genomic_DNA"/>
</dbReference>
<proteinExistence type="predicted"/>
<protein>
    <submittedName>
        <fullName evidence="2">Uncharacterized protein</fullName>
    </submittedName>
</protein>
<keyword evidence="1" id="KW-0732">Signal</keyword>
<evidence type="ECO:0000313" key="3">
    <source>
        <dbReference type="Proteomes" id="UP000070456"/>
    </source>
</evidence>
<sequence length="550" mass="60874">MAKMKYWLMALLLWLLPVGIYADTFQDTFNDKTKIDIDKTGVAVDTTNGYLSLPKNPMPNALAMKEFGYEYAVVVENGVKFFSFDGAGMVENPFLSIGSITNPLGVALREDQQSIWVLTDTELKRYDYNGSDMVYNPFLSITGLSNPISISAQPADDFVAILSKDGEGKGVISYFGKDENGQIISIPFLSMNTNIMNPVSISLVKNSYDLVIASSDAIYYYAYDGTGLIQNPFLTITGQENIVSFMAAGDELQYKILKDDSKVVESYLLSGTGMDRVDILSKTNLPESIAMSIKPGSFDFGLLTETGDIQYYSFDGSTYIRNYYLEVTGLNITQKYRSPKEYQSIEFKASKLCDTARLVVTEEVLENTSIQYYISTDSGSTWVPIIPNTWIDTALSDKFKIRAVFSTDNDQITPKLYDIALEVTRLDIKNLMVTNISLKYPEQEVPTNIFPVVVKAGTEVIFTVETEGYAKAVSAAFTTGKVVDLVPSSTDNDTNTWTGSFIIPVNIDDGNFIGITATADRDGKQKSITENGFLIINGQAFFDVDLILVE</sequence>
<gene>
    <name evidence="2" type="ORF">AN619_04790</name>
</gene>
<organism evidence="2 3">
    <name type="scientific">Thermotalea metallivorans</name>
    <dbReference type="NCBI Taxonomy" id="520762"/>
    <lineage>
        <taxon>Bacteria</taxon>
        <taxon>Bacillati</taxon>
        <taxon>Bacillota</taxon>
        <taxon>Clostridia</taxon>
        <taxon>Peptostreptococcales</taxon>
        <taxon>Thermotaleaceae</taxon>
        <taxon>Thermotalea</taxon>
    </lineage>
</organism>
<feature type="signal peptide" evidence="1">
    <location>
        <begin position="1"/>
        <end position="22"/>
    </location>
</feature>
<comment type="caution">
    <text evidence="2">The sequence shown here is derived from an EMBL/GenBank/DDBJ whole genome shotgun (WGS) entry which is preliminary data.</text>
</comment>
<dbReference type="STRING" id="520762.AN619_04790"/>
<dbReference type="RefSeq" id="WP_068554734.1">
    <property type="nucleotide sequence ID" value="NZ_LOEE01000016.1"/>
</dbReference>